<keyword evidence="1" id="KW-1133">Transmembrane helix</keyword>
<sequence>MFKLNDSGFTYIEAIISLSVAAFIMSLTPSLLMQFETVHSQAMDFEIDFFMIDISDTYEKSTEVRVDTRTQSIVFKVGKGEIEYRKHGARIIKTVDQNGYVTVMFGAEEFSLKETDTLVHISILGKGDGGYETAAFSK</sequence>
<organism evidence="2 3">
    <name type="scientific">Salinicoccus sesuvii</name>
    <dbReference type="NCBI Taxonomy" id="868281"/>
    <lineage>
        <taxon>Bacteria</taxon>
        <taxon>Bacillati</taxon>
        <taxon>Bacillota</taxon>
        <taxon>Bacilli</taxon>
        <taxon>Bacillales</taxon>
        <taxon>Staphylococcaceae</taxon>
        <taxon>Salinicoccus</taxon>
    </lineage>
</organism>
<gene>
    <name evidence="2" type="ORF">ACFOEO_07920</name>
</gene>
<evidence type="ECO:0000256" key="1">
    <source>
        <dbReference type="SAM" id="Phobius"/>
    </source>
</evidence>
<dbReference type="EMBL" id="JBHRVQ010000001">
    <property type="protein sequence ID" value="MFC3388493.1"/>
    <property type="molecule type" value="Genomic_DNA"/>
</dbReference>
<feature type="transmembrane region" description="Helical" evidence="1">
    <location>
        <begin position="12"/>
        <end position="33"/>
    </location>
</feature>
<name>A0ABV7N6M3_9STAP</name>
<dbReference type="Proteomes" id="UP001595637">
    <property type="component" value="Unassembled WGS sequence"/>
</dbReference>
<evidence type="ECO:0000313" key="3">
    <source>
        <dbReference type="Proteomes" id="UP001595637"/>
    </source>
</evidence>
<comment type="caution">
    <text evidence="2">The sequence shown here is derived from an EMBL/GenBank/DDBJ whole genome shotgun (WGS) entry which is preliminary data.</text>
</comment>
<protein>
    <submittedName>
        <fullName evidence="2">Competence type IV pilus minor pilin ComGF</fullName>
    </submittedName>
</protein>
<keyword evidence="1" id="KW-0812">Transmembrane</keyword>
<dbReference type="Pfam" id="PF15980">
    <property type="entry name" value="ComGF"/>
    <property type="match status" value="1"/>
</dbReference>
<dbReference type="RefSeq" id="WP_380654048.1">
    <property type="nucleotide sequence ID" value="NZ_JBHRVQ010000001.1"/>
</dbReference>
<keyword evidence="3" id="KW-1185">Reference proteome</keyword>
<dbReference type="InterPro" id="IPR016977">
    <property type="entry name" value="ComGF"/>
</dbReference>
<keyword evidence="1" id="KW-0472">Membrane</keyword>
<reference evidence="3" key="1">
    <citation type="journal article" date="2019" name="Int. J. Syst. Evol. Microbiol.">
        <title>The Global Catalogue of Microorganisms (GCM) 10K type strain sequencing project: providing services to taxonomists for standard genome sequencing and annotation.</title>
        <authorList>
            <consortium name="The Broad Institute Genomics Platform"/>
            <consortium name="The Broad Institute Genome Sequencing Center for Infectious Disease"/>
            <person name="Wu L."/>
            <person name="Ma J."/>
        </authorList>
    </citation>
    <scope>NUCLEOTIDE SEQUENCE [LARGE SCALE GENOMIC DNA]</scope>
    <source>
        <strain evidence="3">CCM 7756</strain>
    </source>
</reference>
<evidence type="ECO:0000313" key="2">
    <source>
        <dbReference type="EMBL" id="MFC3388493.1"/>
    </source>
</evidence>
<accession>A0ABV7N6M3</accession>
<proteinExistence type="predicted"/>